<proteinExistence type="predicted"/>
<dbReference type="RefSeq" id="WP_048402540.1">
    <property type="nucleotide sequence ID" value="NZ_JBINXA010000065.1"/>
</dbReference>
<accession>A0ABW7LZZ6</accession>
<dbReference type="EMBL" id="JBINXB010000020">
    <property type="protein sequence ID" value="MFH6567237.1"/>
    <property type="molecule type" value="Genomic_DNA"/>
</dbReference>
<comment type="caution">
    <text evidence="1">The sequence shown here is derived from an EMBL/GenBank/DDBJ whole genome shotgun (WGS) entry which is preliminary data.</text>
</comment>
<reference evidence="1 2" key="1">
    <citation type="submission" date="2024-10" db="EMBL/GenBank/DDBJ databases">
        <title>Aeromonas and Pseudomonas from the Cagarras Archipelago, Rio de Janeiro, Brazil.</title>
        <authorList>
            <person name="Canellas A.L.B."/>
            <person name="Laport M.S."/>
        </authorList>
    </citation>
    <scope>NUCLEOTIDE SEQUENCE [LARGE SCALE GENOMIC DNA]</scope>
    <source>
        <strain evidence="1 2">CPF-4</strain>
    </source>
</reference>
<name>A0ABW7LZZ6_9PSED</name>
<sequence length="67" mass="7570">MPIMTKEESLLVWIHEKREVEDRHSSRLATLISSGLATGIRDSEGKYSEVALTPRGKTKVSEVIMRD</sequence>
<dbReference type="Proteomes" id="UP001609821">
    <property type="component" value="Unassembled WGS sequence"/>
</dbReference>
<evidence type="ECO:0000313" key="2">
    <source>
        <dbReference type="Proteomes" id="UP001609821"/>
    </source>
</evidence>
<gene>
    <name evidence="1" type="ORF">ACHMWK_14840</name>
</gene>
<evidence type="ECO:0000313" key="1">
    <source>
        <dbReference type="EMBL" id="MFH6567237.1"/>
    </source>
</evidence>
<keyword evidence="2" id="KW-1185">Reference proteome</keyword>
<protein>
    <submittedName>
        <fullName evidence="1">Uncharacterized protein</fullName>
    </submittedName>
</protein>
<organism evidence="1 2">
    <name type="scientific">Pseudomonas kulmbachensis</name>
    <dbReference type="NCBI Taxonomy" id="3043408"/>
    <lineage>
        <taxon>Bacteria</taxon>
        <taxon>Pseudomonadati</taxon>
        <taxon>Pseudomonadota</taxon>
        <taxon>Gammaproteobacteria</taxon>
        <taxon>Pseudomonadales</taxon>
        <taxon>Pseudomonadaceae</taxon>
        <taxon>Pseudomonas</taxon>
    </lineage>
</organism>